<dbReference type="InterPro" id="IPR053136">
    <property type="entry name" value="UTP_pyrophosphatase-like"/>
</dbReference>
<dbReference type="Gene3D" id="3.30.2010.10">
    <property type="entry name" value="Metalloproteases ('zincins'), catalytic domain"/>
    <property type="match status" value="1"/>
</dbReference>
<sequence>MTGDIEVVRHPRARRAKLSVDPTSGAIRLTLPPRASERRALEWAKSQRDWIARQRATLPTARPFVPGASIPFGDAVLTLEWMASAPRAGRIANETLIFGGPRDGFERRVERWLRAQAFSVLTGETTRIAERAGVSVARVSIGDPHGRWGSCSSSGTIRYSWRLILAPHSVLQATVAHEVAHRVHMHHGPDFHALVGQISDSDPKIARAWLRRNGAALHWFGRSN</sequence>
<proteinExistence type="predicted"/>
<dbReference type="PANTHER" id="PTHR30399">
    <property type="entry name" value="UNCHARACTERIZED PROTEIN YGJP"/>
    <property type="match status" value="1"/>
</dbReference>
<evidence type="ECO:0000313" key="3">
    <source>
        <dbReference type="Proteomes" id="UP000554342"/>
    </source>
</evidence>
<protein>
    <recommendedName>
        <fullName evidence="1">YgjP-like metallopeptidase domain-containing protein</fullName>
    </recommendedName>
</protein>
<dbReference type="RefSeq" id="WP_184001922.1">
    <property type="nucleotide sequence ID" value="NZ_BAABIF010000004.1"/>
</dbReference>
<keyword evidence="3" id="KW-1185">Reference proteome</keyword>
<dbReference type="Proteomes" id="UP000554342">
    <property type="component" value="Unassembled WGS sequence"/>
</dbReference>
<dbReference type="AlphaFoldDB" id="A0A840YXJ0"/>
<dbReference type="CDD" id="cd07344">
    <property type="entry name" value="M48_yhfN_like"/>
    <property type="match status" value="1"/>
</dbReference>
<gene>
    <name evidence="2" type="ORF">FHR23_001167</name>
</gene>
<name>A0A840YXJ0_9SPHN</name>
<dbReference type="InterPro" id="IPR002725">
    <property type="entry name" value="YgjP-like_metallopeptidase"/>
</dbReference>
<organism evidence="2 3">
    <name type="scientific">Stakelama sediminis</name>
    <dbReference type="NCBI Taxonomy" id="463200"/>
    <lineage>
        <taxon>Bacteria</taxon>
        <taxon>Pseudomonadati</taxon>
        <taxon>Pseudomonadota</taxon>
        <taxon>Alphaproteobacteria</taxon>
        <taxon>Sphingomonadales</taxon>
        <taxon>Sphingomonadaceae</taxon>
        <taxon>Stakelama</taxon>
    </lineage>
</organism>
<evidence type="ECO:0000259" key="1">
    <source>
        <dbReference type="Pfam" id="PF01863"/>
    </source>
</evidence>
<reference evidence="2 3" key="1">
    <citation type="submission" date="2020-08" db="EMBL/GenBank/DDBJ databases">
        <title>Genomic Encyclopedia of Type Strains, Phase IV (KMG-IV): sequencing the most valuable type-strain genomes for metagenomic binning, comparative biology and taxonomic classification.</title>
        <authorList>
            <person name="Goeker M."/>
        </authorList>
    </citation>
    <scope>NUCLEOTIDE SEQUENCE [LARGE SCALE GENOMIC DNA]</scope>
    <source>
        <strain evidence="2 3">DSM 27203</strain>
    </source>
</reference>
<comment type="caution">
    <text evidence="2">The sequence shown here is derived from an EMBL/GenBank/DDBJ whole genome shotgun (WGS) entry which is preliminary data.</text>
</comment>
<evidence type="ECO:0000313" key="2">
    <source>
        <dbReference type="EMBL" id="MBB5718260.1"/>
    </source>
</evidence>
<dbReference type="Pfam" id="PF01863">
    <property type="entry name" value="YgjP-like"/>
    <property type="match status" value="1"/>
</dbReference>
<accession>A0A840YXJ0</accession>
<dbReference type="PANTHER" id="PTHR30399:SF1">
    <property type="entry name" value="UTP PYROPHOSPHATASE"/>
    <property type="match status" value="1"/>
</dbReference>
<feature type="domain" description="YgjP-like metallopeptidase" evidence="1">
    <location>
        <begin position="16"/>
        <end position="213"/>
    </location>
</feature>
<dbReference type="EMBL" id="JACIJI010000001">
    <property type="protein sequence ID" value="MBB5718260.1"/>
    <property type="molecule type" value="Genomic_DNA"/>
</dbReference>